<keyword evidence="3" id="KW-1185">Reference proteome</keyword>
<gene>
    <name evidence="2" type="ORF">E0Z10_g7272</name>
</gene>
<name>A0A4Z0YR19_9PEZI</name>
<feature type="compositionally biased region" description="Basic and acidic residues" evidence="1">
    <location>
        <begin position="719"/>
        <end position="731"/>
    </location>
</feature>
<sequence>MANIGNLVAAGISARNENTLALANLNFDFSLVKIDAPKEFLQLGKTLSPWRRKNAEEGSTHRTARKLGALFEQVATPPEGLVTAYGRRASEISQALEARQAGKQLGLFSDHAGADATVLWAAAVSGKTAIAVALLACMLARIWEAPKATSIWVELVEKRKEQIQHVCDGSELSHQALIAASRQDITRRELAEWDASARSWLDIADIAKETEHQRMEAVLLKLSLPVDNSTDVFTSVLRVWKTAMMAMENLCKGIPQRVHNGAVLLAITSWHLYPDVNVFGGETECVIQNDVLVSPGGRLTVGLFAAWQSKDFDPLLDQEKGAKFVVALWESLERIASDASSYTPKGQARFIMSTPNHWLHILASAAGALLESNKKGCTTARKLVSLGVRQGCSLVQSRMDSHAPCFGLFDARKWPQFALRGESVRLLRELAKKLELDKMCSRAIIHLGDEGLGDDQFTTVFPLHSASELNQDEERLQHVRWKLDSEEFLPKPPPYEQSSDKVRMFNLSQINKRGSIVHCARSLWVSLPIYARSHIETEFEELHHLLGNNTEGLYVHSDIVHSFDSANSPRKPTKKSPQKKTQKLTGIPQNLTYLTLEDMMSLLEANLINTGLLILYLSYSIPIKGMHSVVTTVKRRFPFGDANTNYLNIKEQIPSWMYTIGGSDYRNSVTNSEEDTPYSRIYKVPELGDNSSDETIESEASEREIDEGGSSIHTRASARKSDVGEGRIGQEEARTEWGRRNIFSAPRIKSRTFTSSMQALSVAANIWSCLPDATISLNIIKHSLWSAPWLPDFNNDDEFESGHAKPTIDVSRAFSCIAMLETGDLAIPPSQLEHVFAISIRNTIYAAAALLADPYTNCPQHEMRMIYGNVGRPGVSLMIPPANPVLRKPKLESWKFINHEPFTAGGKCDDMFSQTSLHLAFTGYEQSVAATANHGARDLEACYLETVVTAFDGREKVGDLDILGAADKGVFSKIPTAPACSHSSRALPCPRWIMVDSWEELLEMPSGNICIIRAHGNALSRLATAVVCAQKGVDWCFILPPDPCYFCVEEHIQNKALEGTSLVLIC</sequence>
<reference evidence="2 3" key="1">
    <citation type="submission" date="2019-03" db="EMBL/GenBank/DDBJ databases">
        <title>Draft genome sequence of Xylaria hypoxylon DSM 108379, a ubiquitous saprotrophic-parasitic fungi on hardwood.</title>
        <authorList>
            <person name="Buettner E."/>
            <person name="Leonhardt S."/>
            <person name="Gebauer A.M."/>
            <person name="Liers C."/>
            <person name="Hofrichter M."/>
            <person name="Kellner H."/>
        </authorList>
    </citation>
    <scope>NUCLEOTIDE SEQUENCE [LARGE SCALE GENOMIC DNA]</scope>
    <source>
        <strain evidence="2 3">DSM 108379</strain>
    </source>
</reference>
<organism evidence="2 3">
    <name type="scientific">Xylaria hypoxylon</name>
    <dbReference type="NCBI Taxonomy" id="37992"/>
    <lineage>
        <taxon>Eukaryota</taxon>
        <taxon>Fungi</taxon>
        <taxon>Dikarya</taxon>
        <taxon>Ascomycota</taxon>
        <taxon>Pezizomycotina</taxon>
        <taxon>Sordariomycetes</taxon>
        <taxon>Xylariomycetidae</taxon>
        <taxon>Xylariales</taxon>
        <taxon>Xylariaceae</taxon>
        <taxon>Xylaria</taxon>
    </lineage>
</organism>
<evidence type="ECO:0000256" key="1">
    <source>
        <dbReference type="SAM" id="MobiDB-lite"/>
    </source>
</evidence>
<proteinExistence type="predicted"/>
<accession>A0A4Z0YR19</accession>
<protein>
    <submittedName>
        <fullName evidence="2">Uncharacterized protein</fullName>
    </submittedName>
</protein>
<dbReference type="Proteomes" id="UP000297716">
    <property type="component" value="Unassembled WGS sequence"/>
</dbReference>
<dbReference type="EMBL" id="SKBN01000166">
    <property type="protein sequence ID" value="TGJ81490.1"/>
    <property type="molecule type" value="Genomic_DNA"/>
</dbReference>
<dbReference type="OrthoDB" id="5354164at2759"/>
<dbReference type="AlphaFoldDB" id="A0A4Z0YR19"/>
<evidence type="ECO:0000313" key="2">
    <source>
        <dbReference type="EMBL" id="TGJ81490.1"/>
    </source>
</evidence>
<feature type="compositionally biased region" description="Acidic residues" evidence="1">
    <location>
        <begin position="691"/>
        <end position="707"/>
    </location>
</feature>
<comment type="caution">
    <text evidence="2">The sequence shown here is derived from an EMBL/GenBank/DDBJ whole genome shotgun (WGS) entry which is preliminary data.</text>
</comment>
<feature type="region of interest" description="Disordered" evidence="1">
    <location>
        <begin position="564"/>
        <end position="583"/>
    </location>
</feature>
<evidence type="ECO:0000313" key="3">
    <source>
        <dbReference type="Proteomes" id="UP000297716"/>
    </source>
</evidence>
<feature type="compositionally biased region" description="Basic residues" evidence="1">
    <location>
        <begin position="571"/>
        <end position="582"/>
    </location>
</feature>
<feature type="region of interest" description="Disordered" evidence="1">
    <location>
        <begin position="684"/>
        <end position="731"/>
    </location>
</feature>